<dbReference type="InterPro" id="IPR055357">
    <property type="entry name" value="LRR_At1g61320_AtMIF1"/>
</dbReference>
<proteinExistence type="predicted"/>
<accession>A0A6A3C5Y3</accession>
<organism evidence="2 3">
    <name type="scientific">Hibiscus syriacus</name>
    <name type="common">Rose of Sharon</name>
    <dbReference type="NCBI Taxonomy" id="106335"/>
    <lineage>
        <taxon>Eukaryota</taxon>
        <taxon>Viridiplantae</taxon>
        <taxon>Streptophyta</taxon>
        <taxon>Embryophyta</taxon>
        <taxon>Tracheophyta</taxon>
        <taxon>Spermatophyta</taxon>
        <taxon>Magnoliopsida</taxon>
        <taxon>eudicotyledons</taxon>
        <taxon>Gunneridae</taxon>
        <taxon>Pentapetalae</taxon>
        <taxon>rosids</taxon>
        <taxon>malvids</taxon>
        <taxon>Malvales</taxon>
        <taxon>Malvaceae</taxon>
        <taxon>Malvoideae</taxon>
        <taxon>Hibiscus</taxon>
    </lineage>
</organism>
<dbReference type="Pfam" id="PF00646">
    <property type="entry name" value="F-box"/>
    <property type="match status" value="1"/>
</dbReference>
<keyword evidence="3" id="KW-1185">Reference proteome</keyword>
<dbReference type="AlphaFoldDB" id="A0A6A3C5Y3"/>
<dbReference type="SUPFAM" id="SSF81383">
    <property type="entry name" value="F-box domain"/>
    <property type="match status" value="1"/>
</dbReference>
<dbReference type="PANTHER" id="PTHR31900">
    <property type="entry name" value="F-BOX/RNI SUPERFAMILY PROTEIN-RELATED"/>
    <property type="match status" value="1"/>
</dbReference>
<dbReference type="SUPFAM" id="SSF52047">
    <property type="entry name" value="RNI-like"/>
    <property type="match status" value="1"/>
</dbReference>
<feature type="domain" description="F-box" evidence="1">
    <location>
        <begin position="10"/>
        <end position="59"/>
    </location>
</feature>
<dbReference type="EMBL" id="VEPZ02000548">
    <property type="protein sequence ID" value="KAE8722988.1"/>
    <property type="molecule type" value="Genomic_DNA"/>
</dbReference>
<comment type="caution">
    <text evidence="2">The sequence shown here is derived from an EMBL/GenBank/DDBJ whole genome shotgun (WGS) entry which is preliminary data.</text>
</comment>
<protein>
    <recommendedName>
        <fullName evidence="1">F-box domain-containing protein</fullName>
    </recommendedName>
</protein>
<evidence type="ECO:0000313" key="2">
    <source>
        <dbReference type="EMBL" id="KAE8722988.1"/>
    </source>
</evidence>
<dbReference type="InterPro" id="IPR036047">
    <property type="entry name" value="F-box-like_dom_sf"/>
</dbReference>
<dbReference type="Gene3D" id="1.20.1280.50">
    <property type="match status" value="1"/>
</dbReference>
<dbReference type="InterPro" id="IPR006566">
    <property type="entry name" value="FBD"/>
</dbReference>
<dbReference type="SMART" id="SM00256">
    <property type="entry name" value="FBOX"/>
    <property type="match status" value="1"/>
</dbReference>
<dbReference type="Gene3D" id="3.80.10.10">
    <property type="entry name" value="Ribonuclease Inhibitor"/>
    <property type="match status" value="1"/>
</dbReference>
<dbReference type="SMART" id="SM00579">
    <property type="entry name" value="FBD"/>
    <property type="match status" value="1"/>
</dbReference>
<evidence type="ECO:0000259" key="1">
    <source>
        <dbReference type="PROSITE" id="PS50181"/>
    </source>
</evidence>
<dbReference type="PROSITE" id="PS50181">
    <property type="entry name" value="FBOX"/>
    <property type="match status" value="1"/>
</dbReference>
<evidence type="ECO:0000313" key="3">
    <source>
        <dbReference type="Proteomes" id="UP000436088"/>
    </source>
</evidence>
<dbReference type="Proteomes" id="UP000436088">
    <property type="component" value="Unassembled WGS sequence"/>
</dbReference>
<reference evidence="2" key="1">
    <citation type="submission" date="2019-09" db="EMBL/GenBank/DDBJ databases">
        <title>Draft genome information of white flower Hibiscus syriacus.</title>
        <authorList>
            <person name="Kim Y.-M."/>
        </authorList>
    </citation>
    <scope>NUCLEOTIDE SEQUENCE [LARGE SCALE GENOMIC DNA]</scope>
    <source>
        <strain evidence="2">YM2019G1</strain>
    </source>
</reference>
<gene>
    <name evidence="2" type="ORF">F3Y22_tig00013285pilonHSYRG00161</name>
</gene>
<dbReference type="Pfam" id="PF23622">
    <property type="entry name" value="LRR_At1g61320_AtMIF1"/>
    <property type="match status" value="1"/>
</dbReference>
<dbReference type="InterPro" id="IPR050232">
    <property type="entry name" value="FBL13/AtMIF1-like"/>
</dbReference>
<dbReference type="InterPro" id="IPR032675">
    <property type="entry name" value="LRR_dom_sf"/>
</dbReference>
<sequence>MANAEAAAKVDRMSDLPDEILCHIFSFLESHQSIRLSSLSSRYRYLWRSVPTFDFWDNHHSKRIFEKLIENGLKFHKNLATIRKFRLWCISLPCKESLISKCIDSATAASCSNLQVLDIYLGEGYLVDLSPIIFSCKKLTSIRLSGGIYINEIPTDTRVFFPCLKTLRLKSISIVGGNTLNKLLSGCPRFETFNIERCYVLSGIYTPTVMINKLQIKYQLKPSGIHEDGDSNRVSSLASASIIDLKTHEHNSQVTFDLLNSISGIVQQMMLFTSRNEIYNSNYVDGPVFWPNLKHLEVKASDNLYDPRALSLLLAHSPNLISLVLEKEYQYCYDNLQTNLLPNVLYKKLDTVKIGGFDGRREMGVVKYFLKNALVLKKLMIGHCYNTGEINEETEARILKEPRASAQSAVVSLSLECVFRIAETVPDEKIGNSIIQLMKEIYIVHGGMRPLVCSGLGPRQSLTCIGLACGQTGAGVLSLVRRVCPAPMGVLVGVRLGPMVEAVCLVLVVALWLANEFDLGMYIIDGQPHALNLDGTQVIINAFKSPIFLVEIIKHENHIHKA</sequence>
<name>A0A6A3C5Y3_HIBSY</name>
<dbReference type="InterPro" id="IPR001810">
    <property type="entry name" value="F-box_dom"/>
</dbReference>
<dbReference type="PANTHER" id="PTHR31900:SF30">
    <property type="entry name" value="SUPERFAMILY PROTEIN, PUTATIVE-RELATED"/>
    <property type="match status" value="1"/>
</dbReference>